<dbReference type="HOGENOM" id="CLU_1184174_0_0_4"/>
<dbReference type="EMBL" id="CP000535">
    <property type="protein sequence ID" value="ABM40233.1"/>
    <property type="molecule type" value="Genomic_DNA"/>
</dbReference>
<name>A1VX55_POLNA</name>
<dbReference type="OrthoDB" id="9808257at2"/>
<reference evidence="3" key="1">
    <citation type="journal article" date="2009" name="Environ. Microbiol.">
        <title>The genome of Polaromonas naphthalenivorans strain CJ2, isolated from coal tar-contaminated sediment, reveals physiological and metabolic versatility and evolution through extensive horizontal gene transfer.</title>
        <authorList>
            <person name="Yagi J.M."/>
            <person name="Sims D."/>
            <person name="Brettin T."/>
            <person name="Bruce D."/>
            <person name="Madsen E.L."/>
        </authorList>
    </citation>
    <scope>NUCLEOTIDE SEQUENCE [LARGE SCALE GENOMIC DNA]</scope>
    <source>
        <strain evidence="3">CJ2</strain>
        <plasmid evidence="3">Plasmid pPNAP06</plasmid>
    </source>
</reference>
<sequence length="234" mass="25879">MKNYIYVTGGKGGIGKSFVSMLVADYMATKEQVLLIDTDMTNSDCNAVYKDKKQSTIECNVQQLRSEDTSGQVDTSGLLSTFNVDRECVVVDAPAGDTVLLANAGSMINEMCQEYKAKSVIVWLADSGDQNAVNGLNAVFEQIKNVDLILIVKNFKSSTDFDLLDKSNTLTKFKSLPNCHVVDFPKIAARITKRVRTDKNSFVEMISENTPIGDRVEARRVRSLMHKVFEEAGL</sequence>
<keyword evidence="2" id="KW-0614">Plasmid</keyword>
<dbReference type="KEGG" id="pna:Pnap_4985"/>
<dbReference type="Gene3D" id="3.40.50.300">
    <property type="entry name" value="P-loop containing nucleotide triphosphate hydrolases"/>
    <property type="match status" value="1"/>
</dbReference>
<protein>
    <recommendedName>
        <fullName evidence="1">CobQ/CobB/MinD/ParA nucleotide binding domain-containing protein</fullName>
    </recommendedName>
</protein>
<proteinExistence type="predicted"/>
<accession>A1VX55</accession>
<organism evidence="2 3">
    <name type="scientific">Polaromonas naphthalenivorans (strain CJ2)</name>
    <dbReference type="NCBI Taxonomy" id="365044"/>
    <lineage>
        <taxon>Bacteria</taxon>
        <taxon>Pseudomonadati</taxon>
        <taxon>Pseudomonadota</taxon>
        <taxon>Betaproteobacteria</taxon>
        <taxon>Burkholderiales</taxon>
        <taxon>Comamonadaceae</taxon>
        <taxon>Polaromonas</taxon>
    </lineage>
</organism>
<dbReference type="InterPro" id="IPR027417">
    <property type="entry name" value="P-loop_NTPase"/>
</dbReference>
<dbReference type="SUPFAM" id="SSF52540">
    <property type="entry name" value="P-loop containing nucleoside triphosphate hydrolases"/>
    <property type="match status" value="1"/>
</dbReference>
<dbReference type="InterPro" id="IPR002586">
    <property type="entry name" value="CobQ/CobB/MinD/ParA_Nub-bd_dom"/>
</dbReference>
<evidence type="ECO:0000259" key="1">
    <source>
        <dbReference type="Pfam" id="PF01656"/>
    </source>
</evidence>
<dbReference type="Proteomes" id="UP000000644">
    <property type="component" value="Plasmid pPNAP06"/>
</dbReference>
<evidence type="ECO:0000313" key="3">
    <source>
        <dbReference type="Proteomes" id="UP000000644"/>
    </source>
</evidence>
<dbReference type="Pfam" id="PF01656">
    <property type="entry name" value="CbiA"/>
    <property type="match status" value="1"/>
</dbReference>
<evidence type="ECO:0000313" key="2">
    <source>
        <dbReference type="EMBL" id="ABM40233.1"/>
    </source>
</evidence>
<dbReference type="RefSeq" id="WP_011798599.1">
    <property type="nucleotide sequence ID" value="NC_008762.1"/>
</dbReference>
<keyword evidence="3" id="KW-1185">Reference proteome</keyword>
<dbReference type="AlphaFoldDB" id="A1VX55"/>
<geneLocation type="plasmid" evidence="2 3">
    <name>pPNAP06</name>
</geneLocation>
<feature type="domain" description="CobQ/CobB/MinD/ParA nucleotide binding" evidence="1">
    <location>
        <begin position="5"/>
        <end position="151"/>
    </location>
</feature>
<gene>
    <name evidence="2" type="ordered locus">Pnap_4985</name>
</gene>